<dbReference type="EMBL" id="CP003345">
    <property type="protein sequence ID" value="AFM04074.1"/>
    <property type="molecule type" value="Genomic_DNA"/>
</dbReference>
<proteinExistence type="predicted"/>
<dbReference type="Proteomes" id="UP000006054">
    <property type="component" value="Chromosome"/>
</dbReference>
<protein>
    <recommendedName>
        <fullName evidence="3">Long-chain fatty acid transport protein</fullName>
    </recommendedName>
</protein>
<dbReference type="eggNOG" id="COG2067">
    <property type="taxonomic scope" value="Bacteria"/>
</dbReference>
<dbReference type="SUPFAM" id="SSF56935">
    <property type="entry name" value="Porins"/>
    <property type="match status" value="1"/>
</dbReference>
<evidence type="ECO:0008006" key="3">
    <source>
        <dbReference type="Google" id="ProtNLM"/>
    </source>
</evidence>
<name>I4AJD9_BERLS</name>
<dbReference type="HOGENOM" id="CLU_047829_0_0_10"/>
<accession>I4AJD9</accession>
<evidence type="ECO:0000313" key="2">
    <source>
        <dbReference type="Proteomes" id="UP000006054"/>
    </source>
</evidence>
<reference evidence="2" key="1">
    <citation type="submission" date="2012-06" db="EMBL/GenBank/DDBJ databases">
        <title>The complete genome of Flexibacter litoralis DSM 6794.</title>
        <authorList>
            <person name="Lucas S."/>
            <person name="Copeland A."/>
            <person name="Lapidus A."/>
            <person name="Glavina del Rio T."/>
            <person name="Dalin E."/>
            <person name="Tice H."/>
            <person name="Bruce D."/>
            <person name="Goodwin L."/>
            <person name="Pitluck S."/>
            <person name="Peters L."/>
            <person name="Ovchinnikova G."/>
            <person name="Lu M."/>
            <person name="Kyrpides N."/>
            <person name="Mavromatis K."/>
            <person name="Ivanova N."/>
            <person name="Brettin T."/>
            <person name="Detter J.C."/>
            <person name="Han C."/>
            <person name="Larimer F."/>
            <person name="Land M."/>
            <person name="Hauser L."/>
            <person name="Markowitz V."/>
            <person name="Cheng J.-F."/>
            <person name="Hugenholtz P."/>
            <person name="Woyke T."/>
            <person name="Wu D."/>
            <person name="Spring S."/>
            <person name="Lang E."/>
            <person name="Kopitz M."/>
            <person name="Brambilla E."/>
            <person name="Klenk H.-P."/>
            <person name="Eisen J.A."/>
        </authorList>
    </citation>
    <scope>NUCLEOTIDE SEQUENCE [LARGE SCALE GENOMIC DNA]</scope>
    <source>
        <strain evidence="2">ATCC 23117 / DSM 6794 / NBRC 15988 / NCIMB 1366 / Sio-4</strain>
    </source>
</reference>
<dbReference type="Gene3D" id="2.40.160.60">
    <property type="entry name" value="Outer membrane protein transport protein (OMPP1/FadL/TodX)"/>
    <property type="match status" value="1"/>
</dbReference>
<dbReference type="RefSeq" id="WP_014797529.1">
    <property type="nucleotide sequence ID" value="NC_018018.1"/>
</dbReference>
<dbReference type="KEGG" id="fli:Fleli_1664"/>
<dbReference type="OrthoDB" id="1491239at2"/>
<dbReference type="AlphaFoldDB" id="I4AJD9"/>
<sequence length="439" mass="48059" precursor="true">MKTTNFYSRSISKLSTSILVVIFIIFNSVSVFAQIANNPFSRIGLGDISSQSSISNLGMGGMGVSLPTVKSSNLQNPALLSYHKLTVFEAAGIGDYKDLKTNTVQTNDFGGSLGYLSLIFPVYKNMAINVGFQPFSAVNYDAVSYELLENTPTFVKYDYAGTGGVSQVFLGVGYKIIQNLSVGAQINYNFGAISNTSTSTLDDFRGSYIAQLTDRYNYNDFTYRLGLHYFIPVFDNSQINVGVSYDGSADFSATHFRAFERKTFGDVVIDGDTLLLDEKASITIPDALTFGISLQRGYLQAASGTKNTAYSFGVDYTIQDWSVANSSAIVGNNRLQSSSKISVGGEITPDVRSTNYLARTTYRAGFTHSQTPLVINDESIEDMSLSIGFSLPVKNNFSSLNMYGAIGKRGTLNTIQERYVKFGLGISISDRWFIRSRFD</sequence>
<organism evidence="1 2">
    <name type="scientific">Bernardetia litoralis (strain ATCC 23117 / DSM 6794 / NBRC 15988 / NCIMB 1366 / Fx l1 / Sio-4)</name>
    <name type="common">Flexibacter litoralis</name>
    <dbReference type="NCBI Taxonomy" id="880071"/>
    <lineage>
        <taxon>Bacteria</taxon>
        <taxon>Pseudomonadati</taxon>
        <taxon>Bacteroidota</taxon>
        <taxon>Cytophagia</taxon>
        <taxon>Cytophagales</taxon>
        <taxon>Bernardetiaceae</taxon>
        <taxon>Bernardetia</taxon>
    </lineage>
</organism>
<keyword evidence="2" id="KW-1185">Reference proteome</keyword>
<evidence type="ECO:0000313" key="1">
    <source>
        <dbReference type="EMBL" id="AFM04074.1"/>
    </source>
</evidence>
<gene>
    <name evidence="1" type="ordered locus">Fleli_1664</name>
</gene>
<dbReference type="STRING" id="880071.Fleli_1664"/>